<accession>A0ABV7L6U8</accession>
<dbReference type="Proteomes" id="UP001595528">
    <property type="component" value="Unassembled WGS sequence"/>
</dbReference>
<reference evidence="2" key="1">
    <citation type="journal article" date="2019" name="Int. J. Syst. Evol. Microbiol.">
        <title>The Global Catalogue of Microorganisms (GCM) 10K type strain sequencing project: providing services to taxonomists for standard genome sequencing and annotation.</title>
        <authorList>
            <consortium name="The Broad Institute Genomics Platform"/>
            <consortium name="The Broad Institute Genome Sequencing Center for Infectious Disease"/>
            <person name="Wu L."/>
            <person name="Ma J."/>
        </authorList>
    </citation>
    <scope>NUCLEOTIDE SEQUENCE [LARGE SCALE GENOMIC DNA]</scope>
    <source>
        <strain evidence="2">KCTC 42964</strain>
    </source>
</reference>
<evidence type="ECO:0000313" key="1">
    <source>
        <dbReference type="EMBL" id="MFC3230341.1"/>
    </source>
</evidence>
<keyword evidence="2" id="KW-1185">Reference proteome</keyword>
<dbReference type="EMBL" id="JBHRTR010000044">
    <property type="protein sequence ID" value="MFC3230341.1"/>
    <property type="molecule type" value="Genomic_DNA"/>
</dbReference>
<evidence type="ECO:0000313" key="2">
    <source>
        <dbReference type="Proteomes" id="UP001595528"/>
    </source>
</evidence>
<protein>
    <submittedName>
        <fullName evidence="1">Uncharacterized protein</fullName>
    </submittedName>
</protein>
<organism evidence="1 2">
    <name type="scientific">Marinibaculum pumilum</name>
    <dbReference type="NCBI Taxonomy" id="1766165"/>
    <lineage>
        <taxon>Bacteria</taxon>
        <taxon>Pseudomonadati</taxon>
        <taxon>Pseudomonadota</taxon>
        <taxon>Alphaproteobacteria</taxon>
        <taxon>Rhodospirillales</taxon>
        <taxon>Rhodospirillaceae</taxon>
        <taxon>Marinibaculum</taxon>
    </lineage>
</organism>
<name>A0ABV7L6U8_9PROT</name>
<proteinExistence type="predicted"/>
<sequence>MPRLLNPFRRRRIFAVVVWRSDTGTMTETVIEAADAATARDLGEHQLLGCDPAAFSPGYEVTVIETVRGGPRP</sequence>
<comment type="caution">
    <text evidence="1">The sequence shown here is derived from an EMBL/GenBank/DDBJ whole genome shotgun (WGS) entry which is preliminary data.</text>
</comment>
<dbReference type="RefSeq" id="WP_379905428.1">
    <property type="nucleotide sequence ID" value="NZ_JBHRTR010000044.1"/>
</dbReference>
<gene>
    <name evidence="1" type="ORF">ACFOGJ_24040</name>
</gene>